<keyword evidence="5" id="KW-0227">DNA damage</keyword>
<keyword evidence="9" id="KW-0234">DNA repair</keyword>
<comment type="subcellular location">
    <subcellularLocation>
        <location evidence="1">Chromosome</location>
    </subcellularLocation>
</comment>
<evidence type="ECO:0000256" key="2">
    <source>
        <dbReference type="ARBA" id="ARBA00009240"/>
    </source>
</evidence>
<feature type="domain" description="UV-stimulated scaffold protein A C-terminal" evidence="10">
    <location>
        <begin position="418"/>
        <end position="523"/>
    </location>
</feature>
<keyword evidence="6" id="KW-0863">Zinc-finger</keyword>
<dbReference type="PANTHER" id="PTHR28670">
    <property type="entry name" value="UV-STIMULATED SCAFFOLD PROTEIN A"/>
    <property type="match status" value="1"/>
</dbReference>
<dbReference type="AlphaFoldDB" id="A0A183E3H4"/>
<dbReference type="GO" id="GO:0000993">
    <property type="term" value="F:RNA polymerase II complex binding"/>
    <property type="evidence" value="ECO:0007669"/>
    <property type="project" value="TreeGrafter"/>
</dbReference>
<gene>
    <name evidence="11" type="ORF">GPUH_LOCUS15515</name>
</gene>
<evidence type="ECO:0000256" key="6">
    <source>
        <dbReference type="ARBA" id="ARBA00022771"/>
    </source>
</evidence>
<feature type="domain" description="UV-stimulated scaffold protein A C-terminal" evidence="10">
    <location>
        <begin position="593"/>
        <end position="660"/>
    </location>
</feature>
<accession>A0A183E3H4</accession>
<dbReference type="PANTHER" id="PTHR28670:SF1">
    <property type="entry name" value="UV-STIMULATED SCAFFOLD PROTEIN A"/>
    <property type="match status" value="1"/>
</dbReference>
<reference evidence="11 12" key="2">
    <citation type="submission" date="2018-11" db="EMBL/GenBank/DDBJ databases">
        <authorList>
            <consortium name="Pathogen Informatics"/>
        </authorList>
    </citation>
    <scope>NUCLEOTIDE SEQUENCE [LARGE SCALE GENOMIC DNA]</scope>
</reference>
<evidence type="ECO:0000256" key="8">
    <source>
        <dbReference type="ARBA" id="ARBA00023054"/>
    </source>
</evidence>
<organism evidence="13">
    <name type="scientific">Gongylonema pulchrum</name>
    <dbReference type="NCBI Taxonomy" id="637853"/>
    <lineage>
        <taxon>Eukaryota</taxon>
        <taxon>Metazoa</taxon>
        <taxon>Ecdysozoa</taxon>
        <taxon>Nematoda</taxon>
        <taxon>Chromadorea</taxon>
        <taxon>Rhabditida</taxon>
        <taxon>Spirurina</taxon>
        <taxon>Spiruromorpha</taxon>
        <taxon>Spiruroidea</taxon>
        <taxon>Gongylonematidae</taxon>
        <taxon>Gongylonema</taxon>
    </lineage>
</organism>
<dbReference type="InterPro" id="IPR049408">
    <property type="entry name" value="UVSSA_N_a-solenoid_rpt"/>
</dbReference>
<keyword evidence="8" id="KW-0175">Coiled coil</keyword>
<name>A0A183E3H4_9BILA</name>
<keyword evidence="4" id="KW-0479">Metal-binding</keyword>
<reference evidence="13" key="1">
    <citation type="submission" date="2016-06" db="UniProtKB">
        <authorList>
            <consortium name="WormBaseParasite"/>
        </authorList>
    </citation>
    <scope>IDENTIFICATION</scope>
</reference>
<dbReference type="Pfam" id="PF09740">
    <property type="entry name" value="DUF2043"/>
    <property type="match status" value="2"/>
</dbReference>
<protein>
    <submittedName>
        <fullName evidence="13">UV-stimulated scaffold protein A</fullName>
    </submittedName>
</protein>
<keyword evidence="3" id="KW-0158">Chromosome</keyword>
<dbReference type="GO" id="GO:0009411">
    <property type="term" value="P:response to UV"/>
    <property type="evidence" value="ECO:0007669"/>
    <property type="project" value="InterPro"/>
</dbReference>
<keyword evidence="7" id="KW-0862">Zinc</keyword>
<dbReference type="EMBL" id="UYRT01082545">
    <property type="protein sequence ID" value="VDN26144.1"/>
    <property type="molecule type" value="Genomic_DNA"/>
</dbReference>
<dbReference type="GO" id="GO:0005694">
    <property type="term" value="C:chromosome"/>
    <property type="evidence" value="ECO:0007669"/>
    <property type="project" value="UniProtKB-SubCell"/>
</dbReference>
<keyword evidence="12" id="KW-1185">Reference proteome</keyword>
<dbReference type="Proteomes" id="UP000271098">
    <property type="component" value="Unassembled WGS sequence"/>
</dbReference>
<proteinExistence type="inferred from homology"/>
<comment type="similarity">
    <text evidence="2">Belongs to the UVSSA family.</text>
</comment>
<dbReference type="Pfam" id="PF20867">
    <property type="entry name" value="UVSSA_N"/>
    <property type="match status" value="1"/>
</dbReference>
<evidence type="ECO:0000313" key="12">
    <source>
        <dbReference type="Proteomes" id="UP000271098"/>
    </source>
</evidence>
<evidence type="ECO:0000259" key="10">
    <source>
        <dbReference type="Pfam" id="PF09740"/>
    </source>
</evidence>
<evidence type="ECO:0000313" key="13">
    <source>
        <dbReference type="WBParaSite" id="GPUH_0001553601-mRNA-1"/>
    </source>
</evidence>
<evidence type="ECO:0000256" key="9">
    <source>
        <dbReference type="ARBA" id="ARBA00023204"/>
    </source>
</evidence>
<dbReference type="GO" id="GO:0008270">
    <property type="term" value="F:zinc ion binding"/>
    <property type="evidence" value="ECO:0007669"/>
    <property type="project" value="UniProtKB-KW"/>
</dbReference>
<evidence type="ECO:0000256" key="1">
    <source>
        <dbReference type="ARBA" id="ARBA00004286"/>
    </source>
</evidence>
<evidence type="ECO:0000313" key="11">
    <source>
        <dbReference type="EMBL" id="VDN26144.1"/>
    </source>
</evidence>
<dbReference type="GO" id="GO:0006283">
    <property type="term" value="P:transcription-coupled nucleotide-excision repair"/>
    <property type="evidence" value="ECO:0007669"/>
    <property type="project" value="TreeGrafter"/>
</dbReference>
<evidence type="ECO:0000256" key="3">
    <source>
        <dbReference type="ARBA" id="ARBA00022454"/>
    </source>
</evidence>
<evidence type="ECO:0000256" key="7">
    <source>
        <dbReference type="ARBA" id="ARBA00022833"/>
    </source>
</evidence>
<dbReference type="InterPro" id="IPR018610">
    <property type="entry name" value="UVSSA"/>
</dbReference>
<dbReference type="WBParaSite" id="GPUH_0001553601-mRNA-1">
    <property type="protein sequence ID" value="GPUH_0001553601-mRNA-1"/>
    <property type="gene ID" value="GPUH_0001553601"/>
</dbReference>
<sequence length="725" mass="83165">MQVEHSAALFACRRILAKLITTFDFAKKTLDENKLKEFKRILKLNAEIIPTVFDDFLKHLRQNNSERRLAVLFLSKELFDRSHIFRVQLINSVQDFLLYTAETDPLHHALPPPKEAANTLKVETLKLVKIWHEKYSEAYPKLDFLIPYLQFSKAFDFERSNAQLQVAFRVQLFFEQNYLSYRCTDEQVVRERSIVADALDIERRRAEEASRKEDEKCRIVVEKLRAELLERRADVVRCIDETRRAVELLVPRFELAEATSTTRMQRIRSDSTVHAYGALDCVTVTVPLEAPVVDVHEENEVIVASLGDCVKMLNFYEKLVRRWLSKLAKYGGRSAQELCKEMLDLKGKITAELERCRELQLPNKRRLSEGLELDFKVPDEVPAYIIERTLEKDEADAPGCSKSTSGCSVGRRQDGESEIPILSFGLDLKYWGEDDVVPAEVPRNNADCHRFWRPSDESCCTSRDSAEVYRARVITFVGPGLKATRRCRAPLKNGELCSRMDFRRCPLHGNIIDRDEMGYPIDEMKQTSGKSKNEVEDDKEFVKDVEAAAGVDLGGNVRGRKRKRQKSDSSAPAAIRERLSSKLFNRSTMKRVYATCCTSRDSAEVYRARVITFVGPGLKATRRCRAPLKNGELCSRMDFRRCPLHGNIIDRDEMGYPIEEMKHSKVLGGAGYPSFVGYGCLLLGRLSKLFNRSTMKRVYATLESIQKARAAKKFEHQFNYALSRM</sequence>
<evidence type="ECO:0000256" key="4">
    <source>
        <dbReference type="ARBA" id="ARBA00022723"/>
    </source>
</evidence>
<dbReference type="InterPro" id="IPR049431">
    <property type="entry name" value="UVSSA_C"/>
</dbReference>
<evidence type="ECO:0000256" key="5">
    <source>
        <dbReference type="ARBA" id="ARBA00022763"/>
    </source>
</evidence>
<dbReference type="OrthoDB" id="5594015at2759"/>